<protein>
    <recommendedName>
        <fullName evidence="10">ATP synthase gamma chain</fullName>
    </recommendedName>
    <alternativeName>
        <fullName evidence="10">ATP synthase F1 sector gamma subunit</fullName>
    </alternativeName>
    <alternativeName>
        <fullName evidence="10">F-ATPase gamma subunit</fullName>
    </alternativeName>
</protein>
<evidence type="ECO:0000256" key="4">
    <source>
        <dbReference type="ARBA" id="ARBA00022448"/>
    </source>
</evidence>
<dbReference type="Proteomes" id="UP000029669">
    <property type="component" value="Chromosome"/>
</dbReference>
<dbReference type="GO" id="GO:0005524">
    <property type="term" value="F:ATP binding"/>
    <property type="evidence" value="ECO:0007669"/>
    <property type="project" value="UniProtKB-UniRule"/>
</dbReference>
<proteinExistence type="inferred from homology"/>
<gene>
    <name evidence="10 11" type="primary">atpG</name>
    <name evidence="11" type="ORF">TKV_c06460</name>
</gene>
<evidence type="ECO:0000256" key="9">
    <source>
        <dbReference type="ARBA" id="ARBA00023310"/>
    </source>
</evidence>
<evidence type="ECO:0000256" key="8">
    <source>
        <dbReference type="ARBA" id="ARBA00023196"/>
    </source>
</evidence>
<dbReference type="OrthoDB" id="9812769at2"/>
<evidence type="ECO:0000256" key="2">
    <source>
        <dbReference type="ARBA" id="ARBA00004170"/>
    </source>
</evidence>
<comment type="subunit">
    <text evidence="10">F-type ATPases have 2 components, CF(1) - the catalytic core - and CF(0) - the membrane proton channel. CF(1) has five subunits: alpha(3), beta(3), gamma(1), delta(1), epsilon(1). CF(0) has three main subunits: a, b and c.</text>
</comment>
<name>A0A097APU0_THEKI</name>
<comment type="subcellular location">
    <subcellularLocation>
        <location evidence="10">Cell membrane</location>
        <topology evidence="10">Peripheral membrane protein</topology>
    </subcellularLocation>
    <subcellularLocation>
        <location evidence="2">Membrane</location>
        <topology evidence="2">Peripheral membrane protein</topology>
    </subcellularLocation>
</comment>
<evidence type="ECO:0000313" key="12">
    <source>
        <dbReference type="Proteomes" id="UP000029669"/>
    </source>
</evidence>
<dbReference type="CDD" id="cd12151">
    <property type="entry name" value="F1-ATPase_gamma"/>
    <property type="match status" value="1"/>
</dbReference>
<accession>A0A097APU0</accession>
<dbReference type="SUPFAM" id="SSF52943">
    <property type="entry name" value="ATP synthase (F1-ATPase), gamma subunit"/>
    <property type="match status" value="1"/>
</dbReference>
<evidence type="ECO:0000256" key="5">
    <source>
        <dbReference type="ARBA" id="ARBA00022781"/>
    </source>
</evidence>
<dbReference type="KEGG" id="tki:TKV_c06460"/>
<dbReference type="GO" id="GO:0042777">
    <property type="term" value="P:proton motive force-driven plasma membrane ATP synthesis"/>
    <property type="evidence" value="ECO:0007669"/>
    <property type="project" value="UniProtKB-UniRule"/>
</dbReference>
<evidence type="ECO:0000256" key="7">
    <source>
        <dbReference type="ARBA" id="ARBA00023136"/>
    </source>
</evidence>
<dbReference type="EMBL" id="CP009170">
    <property type="protein sequence ID" value="AIS51831.1"/>
    <property type="molecule type" value="Genomic_DNA"/>
</dbReference>
<dbReference type="Gene3D" id="1.10.287.80">
    <property type="entry name" value="ATP synthase, gamma subunit, helix hairpin domain"/>
    <property type="match status" value="1"/>
</dbReference>
<keyword evidence="6 10" id="KW-0406">Ion transport</keyword>
<evidence type="ECO:0000256" key="6">
    <source>
        <dbReference type="ARBA" id="ARBA00023065"/>
    </source>
</evidence>
<keyword evidence="7 10" id="KW-0472">Membrane</keyword>
<dbReference type="InterPro" id="IPR035968">
    <property type="entry name" value="ATP_synth_F1_ATPase_gsu"/>
</dbReference>
<sequence length="294" mass="33117">MGKRDIALRIKSVKETRKITRAMYLISASKFQKAKVMLDNVRPYYQKVQLTMKDILLHRGEVTSRYLERKEDNKENKKKSLIVVTGDKGLCGGYNHNVIKKAQEIIGKEEVNLMVIGEIGRLYFTLKGYNVDGEFLYTAQNPTTAIAGEISDVILNAYNRGLTDEISIVYTEMQGLVQKVRVLRLLPLDIDNFMALANEGEEAEKNEVVIDSDMIYEPSASEVFDVLVPEYLKGLIYSILVQAFASEHFARMVAMDGATSNADKMINKLTLEYNKLRQASITQEISEIIAGASV</sequence>
<dbReference type="PANTHER" id="PTHR11693">
    <property type="entry name" value="ATP SYNTHASE GAMMA CHAIN"/>
    <property type="match status" value="1"/>
</dbReference>
<keyword evidence="10" id="KW-1003">Cell membrane</keyword>
<dbReference type="HOGENOM" id="CLU_050669_0_1_9"/>
<dbReference type="PRINTS" id="PR00126">
    <property type="entry name" value="ATPASEGAMMA"/>
</dbReference>
<dbReference type="RefSeq" id="WP_049684713.1">
    <property type="nucleotide sequence ID" value="NZ_CP009170.1"/>
</dbReference>
<dbReference type="GO" id="GO:0045259">
    <property type="term" value="C:proton-transporting ATP synthase complex"/>
    <property type="evidence" value="ECO:0007669"/>
    <property type="project" value="UniProtKB-KW"/>
</dbReference>
<keyword evidence="5 10" id="KW-0375">Hydrogen ion transport</keyword>
<organism evidence="11 12">
    <name type="scientific">Thermoanaerobacter kivui</name>
    <name type="common">Acetogenium kivui</name>
    <dbReference type="NCBI Taxonomy" id="2325"/>
    <lineage>
        <taxon>Bacteria</taxon>
        <taxon>Bacillati</taxon>
        <taxon>Bacillota</taxon>
        <taxon>Clostridia</taxon>
        <taxon>Thermoanaerobacterales</taxon>
        <taxon>Thermoanaerobacteraceae</taxon>
        <taxon>Thermoanaerobacter</taxon>
    </lineage>
</organism>
<evidence type="ECO:0000256" key="1">
    <source>
        <dbReference type="ARBA" id="ARBA00003456"/>
    </source>
</evidence>
<keyword evidence="9 10" id="KW-0066">ATP synthesis</keyword>
<dbReference type="eggNOG" id="COG0224">
    <property type="taxonomic scope" value="Bacteria"/>
</dbReference>
<dbReference type="PANTHER" id="PTHR11693:SF22">
    <property type="entry name" value="ATP SYNTHASE SUBUNIT GAMMA, MITOCHONDRIAL"/>
    <property type="match status" value="1"/>
</dbReference>
<dbReference type="Gene3D" id="3.40.1380.10">
    <property type="match status" value="1"/>
</dbReference>
<comment type="similarity">
    <text evidence="3 10">Belongs to the ATPase gamma chain family.</text>
</comment>
<comment type="function">
    <text evidence="1 10">Produces ATP from ADP in the presence of a proton gradient across the membrane. The gamma chain is believed to be important in regulating ATPase activity and the flow of protons through the CF(0) complex.</text>
</comment>
<dbReference type="GO" id="GO:0005886">
    <property type="term" value="C:plasma membrane"/>
    <property type="evidence" value="ECO:0007669"/>
    <property type="project" value="UniProtKB-SubCell"/>
</dbReference>
<dbReference type="AlphaFoldDB" id="A0A097APU0"/>
<keyword evidence="12" id="KW-1185">Reference proteome</keyword>
<evidence type="ECO:0000256" key="10">
    <source>
        <dbReference type="HAMAP-Rule" id="MF_00815"/>
    </source>
</evidence>
<evidence type="ECO:0000256" key="3">
    <source>
        <dbReference type="ARBA" id="ARBA00007681"/>
    </source>
</evidence>
<keyword evidence="4 10" id="KW-0813">Transport</keyword>
<reference evidence="12" key="1">
    <citation type="journal article" date="2015" name="Genome Announc.">
        <title>Whole-Genome Sequences of 80 Environmental and Clinical Isolates of Burkholderia pseudomallei.</title>
        <authorList>
            <person name="Johnson S.L."/>
            <person name="Baker A.L."/>
            <person name="Chain P.S."/>
            <person name="Currie B.J."/>
            <person name="Daligault H.E."/>
            <person name="Davenport K.W."/>
            <person name="Davis C.B."/>
            <person name="Inglis T.J."/>
            <person name="Kaestli M."/>
            <person name="Koren S."/>
            <person name="Mayo M."/>
            <person name="Merritt A.J."/>
            <person name="Price E.P."/>
            <person name="Sarovich D.S."/>
            <person name="Warner J."/>
            <person name="Rosovitz M.J."/>
        </authorList>
    </citation>
    <scope>NUCLEOTIDE SEQUENCE [LARGE SCALE GENOMIC DNA]</scope>
    <source>
        <strain evidence="12">DSM 2030</strain>
    </source>
</reference>
<keyword evidence="8 10" id="KW-0139">CF(1)</keyword>
<dbReference type="HAMAP" id="MF_00815">
    <property type="entry name" value="ATP_synth_gamma_bact"/>
    <property type="match status" value="1"/>
</dbReference>
<dbReference type="NCBIfam" id="TIGR01146">
    <property type="entry name" value="ATPsyn_F1gamma"/>
    <property type="match status" value="1"/>
</dbReference>
<evidence type="ECO:0000313" key="11">
    <source>
        <dbReference type="EMBL" id="AIS51831.1"/>
    </source>
</evidence>
<dbReference type="Pfam" id="PF00231">
    <property type="entry name" value="ATP-synt"/>
    <property type="match status" value="1"/>
</dbReference>
<dbReference type="GO" id="GO:0046933">
    <property type="term" value="F:proton-transporting ATP synthase activity, rotational mechanism"/>
    <property type="evidence" value="ECO:0007669"/>
    <property type="project" value="UniProtKB-UniRule"/>
</dbReference>
<dbReference type="STRING" id="2325.TKV_c06460"/>
<dbReference type="InterPro" id="IPR000131">
    <property type="entry name" value="ATP_synth_F1_gsu"/>
</dbReference>